<dbReference type="Proteomes" id="UP000823868">
    <property type="component" value="Unassembled WGS sequence"/>
</dbReference>
<dbReference type="Gene3D" id="3.40.630.30">
    <property type="match status" value="1"/>
</dbReference>
<organism evidence="1 2">
    <name type="scientific">Candidatus Flavonifractor merdigallinarum</name>
    <dbReference type="NCBI Taxonomy" id="2838589"/>
    <lineage>
        <taxon>Bacteria</taxon>
        <taxon>Bacillati</taxon>
        <taxon>Bacillota</taxon>
        <taxon>Clostridia</taxon>
        <taxon>Eubacteriales</taxon>
        <taxon>Oscillospiraceae</taxon>
        <taxon>Flavonifractor</taxon>
    </lineage>
</organism>
<comment type="caution">
    <text evidence="1">The sequence shown here is derived from an EMBL/GenBank/DDBJ whole genome shotgun (WGS) entry which is preliminary data.</text>
</comment>
<dbReference type="InterPro" id="IPR016181">
    <property type="entry name" value="Acyl_CoA_acyltransferase"/>
</dbReference>
<sequence>MSEPKQLLRPLSRREVRWIYRWEMKKAFPAAELKPLWSILSMMAAGEYDALGLFRGEELLGYALLRRGASFVLLDYLAACQGKEGRGTGSAILTELKERYAHTAGILAEAEAVEEGVSQEENELRQRRLSFYARNGFADLGYEADIFTVRYAILGWSAQGTPERSAAMEAHRALYRLRILEPLYRRYVHIPV</sequence>
<reference evidence="1" key="1">
    <citation type="journal article" date="2021" name="PeerJ">
        <title>Extensive microbial diversity within the chicken gut microbiome revealed by metagenomics and culture.</title>
        <authorList>
            <person name="Gilroy R."/>
            <person name="Ravi A."/>
            <person name="Getino M."/>
            <person name="Pursley I."/>
            <person name="Horton D.L."/>
            <person name="Alikhan N.F."/>
            <person name="Baker D."/>
            <person name="Gharbi K."/>
            <person name="Hall N."/>
            <person name="Watson M."/>
            <person name="Adriaenssens E.M."/>
            <person name="Foster-Nyarko E."/>
            <person name="Jarju S."/>
            <person name="Secka A."/>
            <person name="Antonio M."/>
            <person name="Oren A."/>
            <person name="Chaudhuri R.R."/>
            <person name="La Ragione R."/>
            <person name="Hildebrand F."/>
            <person name="Pallen M.J."/>
        </authorList>
    </citation>
    <scope>NUCLEOTIDE SEQUENCE</scope>
    <source>
        <strain evidence="1">ChiBcec16_6824</strain>
    </source>
</reference>
<gene>
    <name evidence="1" type="ORF">H9841_07020</name>
</gene>
<accession>A0A9D2BXW5</accession>
<dbReference type="EMBL" id="DXDX01000129">
    <property type="protein sequence ID" value="HIY21631.1"/>
    <property type="molecule type" value="Genomic_DNA"/>
</dbReference>
<name>A0A9D2BXW5_9FIRM</name>
<evidence type="ECO:0000313" key="2">
    <source>
        <dbReference type="Proteomes" id="UP000823868"/>
    </source>
</evidence>
<dbReference type="SUPFAM" id="SSF55729">
    <property type="entry name" value="Acyl-CoA N-acyltransferases (Nat)"/>
    <property type="match status" value="1"/>
</dbReference>
<reference evidence="1" key="2">
    <citation type="submission" date="2021-04" db="EMBL/GenBank/DDBJ databases">
        <authorList>
            <person name="Gilroy R."/>
        </authorList>
    </citation>
    <scope>NUCLEOTIDE SEQUENCE</scope>
    <source>
        <strain evidence="1">ChiBcec16_6824</strain>
    </source>
</reference>
<protein>
    <submittedName>
        <fullName evidence="1">N-acetyltransferase</fullName>
    </submittedName>
</protein>
<proteinExistence type="predicted"/>
<evidence type="ECO:0000313" key="1">
    <source>
        <dbReference type="EMBL" id="HIY21631.1"/>
    </source>
</evidence>
<dbReference type="AlphaFoldDB" id="A0A9D2BXW5"/>